<comment type="caution">
    <text evidence="2">The sequence shown here is derived from an EMBL/GenBank/DDBJ whole genome shotgun (WGS) entry which is preliminary data.</text>
</comment>
<name>A0A8S1KF90_9CILI</name>
<accession>A0A8S1KF90</accession>
<feature type="region of interest" description="Disordered" evidence="1">
    <location>
        <begin position="1"/>
        <end position="40"/>
    </location>
</feature>
<dbReference type="AlphaFoldDB" id="A0A8S1KF90"/>
<evidence type="ECO:0000313" key="2">
    <source>
        <dbReference type="EMBL" id="CAD8051796.1"/>
    </source>
</evidence>
<reference evidence="2" key="1">
    <citation type="submission" date="2021-01" db="EMBL/GenBank/DDBJ databases">
        <authorList>
            <consortium name="Genoscope - CEA"/>
            <person name="William W."/>
        </authorList>
    </citation>
    <scope>NUCLEOTIDE SEQUENCE</scope>
</reference>
<sequence length="58" mass="7111">MQNEISIVSLREKCNGDEEQKNFESKSQRNRRNEDNKMNKNEMQYKINKIYMELIQKN</sequence>
<organism evidence="2 3">
    <name type="scientific">Paramecium sonneborni</name>
    <dbReference type="NCBI Taxonomy" id="65129"/>
    <lineage>
        <taxon>Eukaryota</taxon>
        <taxon>Sar</taxon>
        <taxon>Alveolata</taxon>
        <taxon>Ciliophora</taxon>
        <taxon>Intramacronucleata</taxon>
        <taxon>Oligohymenophorea</taxon>
        <taxon>Peniculida</taxon>
        <taxon>Parameciidae</taxon>
        <taxon>Paramecium</taxon>
    </lineage>
</organism>
<dbReference type="Proteomes" id="UP000692954">
    <property type="component" value="Unassembled WGS sequence"/>
</dbReference>
<evidence type="ECO:0000313" key="3">
    <source>
        <dbReference type="Proteomes" id="UP000692954"/>
    </source>
</evidence>
<keyword evidence="3" id="KW-1185">Reference proteome</keyword>
<protein>
    <submittedName>
        <fullName evidence="2">Uncharacterized protein</fullName>
    </submittedName>
</protein>
<proteinExistence type="predicted"/>
<dbReference type="EMBL" id="CAJJDN010000006">
    <property type="protein sequence ID" value="CAD8051796.1"/>
    <property type="molecule type" value="Genomic_DNA"/>
</dbReference>
<evidence type="ECO:0000256" key="1">
    <source>
        <dbReference type="SAM" id="MobiDB-lite"/>
    </source>
</evidence>
<feature type="compositionally biased region" description="Basic and acidic residues" evidence="1">
    <location>
        <begin position="10"/>
        <end position="40"/>
    </location>
</feature>
<gene>
    <name evidence="2" type="ORF">PSON_ATCC_30995.1.T0060079</name>
</gene>